<dbReference type="Proteomes" id="UP000196581">
    <property type="component" value="Unassembled WGS sequence"/>
</dbReference>
<organism evidence="2 3">
    <name type="scientific">Brevibacterium yomogidense</name>
    <dbReference type="NCBI Taxonomy" id="946573"/>
    <lineage>
        <taxon>Bacteria</taxon>
        <taxon>Bacillati</taxon>
        <taxon>Actinomycetota</taxon>
        <taxon>Actinomycetes</taxon>
        <taxon>Micrococcales</taxon>
        <taxon>Brevibacteriaceae</taxon>
        <taxon>Brevibacterium</taxon>
    </lineage>
</organism>
<evidence type="ECO:0000256" key="1">
    <source>
        <dbReference type="SAM" id="Phobius"/>
    </source>
</evidence>
<keyword evidence="1" id="KW-1133">Transmembrane helix</keyword>
<accession>A0A1X6X4C6</accession>
<evidence type="ECO:0000313" key="3">
    <source>
        <dbReference type="Proteomes" id="UP000196581"/>
    </source>
</evidence>
<feature type="transmembrane region" description="Helical" evidence="1">
    <location>
        <begin position="171"/>
        <end position="196"/>
    </location>
</feature>
<gene>
    <name evidence="2" type="ORF">FM105_03340</name>
</gene>
<name>A0A1X6X4C6_9MICO</name>
<protein>
    <submittedName>
        <fullName evidence="2">Uncharacterized protein</fullName>
    </submittedName>
</protein>
<proteinExistence type="predicted"/>
<dbReference type="EMBL" id="FWFF01000003">
    <property type="protein sequence ID" value="SLM92829.1"/>
    <property type="molecule type" value="Genomic_DNA"/>
</dbReference>
<reference evidence="3" key="1">
    <citation type="submission" date="2017-02" db="EMBL/GenBank/DDBJ databases">
        <authorList>
            <person name="Dridi B."/>
        </authorList>
    </citation>
    <scope>NUCLEOTIDE SEQUENCE [LARGE SCALE GENOMIC DNA]</scope>
    <source>
        <strain evidence="3">B Co 03.10</strain>
    </source>
</reference>
<keyword evidence="1" id="KW-0472">Membrane</keyword>
<keyword evidence="1" id="KW-0812">Transmembrane</keyword>
<evidence type="ECO:0000313" key="2">
    <source>
        <dbReference type="EMBL" id="SLM92829.1"/>
    </source>
</evidence>
<dbReference type="AlphaFoldDB" id="A0A1X6X4C6"/>
<sequence length="204" mass="21667">MAMSRDPKTRTWQFICIAGAIIGVVCMVVVVILGMNTGRIVAGTPDDLVAVEDSDELLTGLEPGRTFYLYAPEAADIERGPGIFDDGGGLLDEISAPQGWPGDCEFDGPDLYVFDTPRIDAPIDVDGVPYVPILTLMNGSAPDADYTAECAADDLLVGTSVDSKEFQVHGMFWPALLVVIIGLLAVLVGAVALAVLRSPTARRR</sequence>
<feature type="transmembrane region" description="Helical" evidence="1">
    <location>
        <begin position="12"/>
        <end position="35"/>
    </location>
</feature>
<keyword evidence="3" id="KW-1185">Reference proteome</keyword>